<dbReference type="PANTHER" id="PTHR46312:SF2">
    <property type="entry name" value="NUCLEOTIDE-BINDING OLIGOMERIZATION DOMAIN-CONTAINING PROTEIN 2-LIKE"/>
    <property type="match status" value="1"/>
</dbReference>
<feature type="domain" description="NACHT" evidence="2">
    <location>
        <begin position="309"/>
        <end position="430"/>
    </location>
</feature>
<evidence type="ECO:0000313" key="4">
    <source>
        <dbReference type="RefSeq" id="XP_018022091.1"/>
    </source>
</evidence>
<dbReference type="Gene3D" id="3.40.50.300">
    <property type="entry name" value="P-loop containing nucleotide triphosphate hydrolases"/>
    <property type="match status" value="1"/>
</dbReference>
<dbReference type="PROSITE" id="PS50837">
    <property type="entry name" value="NACHT"/>
    <property type="match status" value="1"/>
</dbReference>
<gene>
    <name evidence="4" type="primary">LOC108678234</name>
</gene>
<dbReference type="Proteomes" id="UP000694843">
    <property type="component" value="Unplaced"/>
</dbReference>
<dbReference type="OrthoDB" id="120976at2759"/>
<feature type="region of interest" description="Disordered" evidence="1">
    <location>
        <begin position="1"/>
        <end position="25"/>
    </location>
</feature>
<organism evidence="3 4">
    <name type="scientific">Hyalella azteca</name>
    <name type="common">Amphipod</name>
    <dbReference type="NCBI Taxonomy" id="294128"/>
    <lineage>
        <taxon>Eukaryota</taxon>
        <taxon>Metazoa</taxon>
        <taxon>Ecdysozoa</taxon>
        <taxon>Arthropoda</taxon>
        <taxon>Crustacea</taxon>
        <taxon>Multicrustacea</taxon>
        <taxon>Malacostraca</taxon>
        <taxon>Eumalacostraca</taxon>
        <taxon>Peracarida</taxon>
        <taxon>Amphipoda</taxon>
        <taxon>Senticaudata</taxon>
        <taxon>Talitrida</taxon>
        <taxon>Talitroidea</taxon>
        <taxon>Hyalellidae</taxon>
        <taxon>Hyalella</taxon>
    </lineage>
</organism>
<protein>
    <submittedName>
        <fullName evidence="4">Uncharacterized protein LOC108678234</fullName>
    </submittedName>
</protein>
<dbReference type="Pfam" id="PF05729">
    <property type="entry name" value="NACHT"/>
    <property type="match status" value="1"/>
</dbReference>
<dbReference type="InterPro" id="IPR027417">
    <property type="entry name" value="P-loop_NTPase"/>
</dbReference>
<dbReference type="InterPro" id="IPR007111">
    <property type="entry name" value="NACHT_NTPase"/>
</dbReference>
<evidence type="ECO:0000259" key="2">
    <source>
        <dbReference type="PROSITE" id="PS50837"/>
    </source>
</evidence>
<feature type="region of interest" description="Disordered" evidence="1">
    <location>
        <begin position="912"/>
        <end position="932"/>
    </location>
</feature>
<dbReference type="PANTHER" id="PTHR46312">
    <property type="entry name" value="NACHT DOMAIN-CONTAINING PROTEIN"/>
    <property type="match status" value="1"/>
</dbReference>
<dbReference type="GeneID" id="108678234"/>
<dbReference type="KEGG" id="hazt:108678234"/>
<dbReference type="RefSeq" id="XP_018022091.1">
    <property type="nucleotide sequence ID" value="XM_018166602.2"/>
</dbReference>
<sequence>MSSAAGAPASAAGAPASAAGAPASAAGAPASAAGAPASAAGAPASAAGAPASAAGAPASAAGVAATAYLEEMITICKNIEAIMTLATKYTIKFLYMECWDKDPNETYKTYLEKLQGQPFTEKAWKKLCGFLHGKFETEKTPDGFDMTASDKLFIIVRSIKNDGRDSNAVLNKVKAVKDIRNELFHEDGLLKDPTKVPEIEAKLIELIEEGCRFNGLSASETDTMKYELYLDMDNCYTPDKCRLNHVIYLILNDGKKLSNSRFQKYRTENLLFKVGRVTRSDVFHSPKVTPYGQNTGTFPYTEILDKDDRVAIVSGIAGAGKTTLLKNIALLFSGSQANIPDFLKGFEVLIHYECQDRTKENLTQVFMEHFTGLFPEPDNETRVMEALQQLHVLFLIDGFDERNRESMNILRELLGKIWHLKSRILITTRPQSSEKLQDFLRRKDATFTECKIMPLSDTEQLEFIERYGRCLPIEAATAEAMRDKFSELNRELQTKFTEPILLLYFCSIFLYTPDKIDKWRSFNDVTRDIFELLKALVKEKLSDIHVSEEEVLIDDLFMIIGQWALKLLACNKVTFTQDEFTDLQRLCREKIKSHDDACEVEASVILDVVLRVEESSKSKTYMFPHKAIQEFVAAFYVNRQLKNPEKTLLDILGVTNLRDGDHNPRPSGVPADKLQARGRHLQGTQDLSLFLEVLLYVVQIISTSVLQRRWPELKELLFEAGVTAAAVMDCVARCCPDHAGTVAELAAMLEDVPWEVHYDNHVAAVIAMLHHVKPQLLWVNMEVFAQKEAQWVEFLEEAGSVELTLWNSRDSGYLSDDLLQYLPESSARLSEFFGYMGQNGAAALATMVRRSQRDITLFMDRMPTVTTMGHCECSPAISENAGGIAASLPEGVEFSGLVLVSSELSDEMLSDEMLSDEELSDEELSDEELSDEMLSDEDLRDLLQRLQDEGIKTSDLREAHVARSTKVWRVVTDRKCAVLDIGDRMSRRAVRVLMVPRDAEVTERAA</sequence>
<reference evidence="4" key="1">
    <citation type="submission" date="2025-08" db="UniProtKB">
        <authorList>
            <consortium name="RefSeq"/>
        </authorList>
    </citation>
    <scope>IDENTIFICATION</scope>
    <source>
        <tissue evidence="4">Whole organism</tissue>
    </source>
</reference>
<dbReference type="SUPFAM" id="SSF52540">
    <property type="entry name" value="P-loop containing nucleoside triphosphate hydrolases"/>
    <property type="match status" value="1"/>
</dbReference>
<keyword evidence="3" id="KW-1185">Reference proteome</keyword>
<name>A0A8B7PA73_HYAAZ</name>
<proteinExistence type="predicted"/>
<dbReference type="AlphaFoldDB" id="A0A8B7PA73"/>
<accession>A0A8B7PA73</accession>
<evidence type="ECO:0000313" key="3">
    <source>
        <dbReference type="Proteomes" id="UP000694843"/>
    </source>
</evidence>
<evidence type="ECO:0000256" key="1">
    <source>
        <dbReference type="SAM" id="MobiDB-lite"/>
    </source>
</evidence>